<feature type="chain" id="PRO_5004829726" evidence="1">
    <location>
        <begin position="19"/>
        <end position="54"/>
    </location>
</feature>
<protein>
    <submittedName>
        <fullName evidence="2">Uncharacterized protein</fullName>
    </submittedName>
</protein>
<gene>
    <name evidence="2" type="ORF">F442_20039</name>
</gene>
<reference evidence="2 3" key="1">
    <citation type="submission" date="2013-11" db="EMBL/GenBank/DDBJ databases">
        <title>The Genome Sequence of Phytophthora parasitica P10297.</title>
        <authorList>
            <consortium name="The Broad Institute Genomics Platform"/>
            <person name="Russ C."/>
            <person name="Tyler B."/>
            <person name="Panabieres F."/>
            <person name="Shan W."/>
            <person name="Tripathy S."/>
            <person name="Grunwald N."/>
            <person name="Machado M."/>
            <person name="Johnson C.S."/>
            <person name="Walker B."/>
            <person name="Young S.K."/>
            <person name="Zeng Q."/>
            <person name="Gargeya S."/>
            <person name="Fitzgerald M."/>
            <person name="Haas B."/>
            <person name="Abouelleil A."/>
            <person name="Allen A.W."/>
            <person name="Alvarado L."/>
            <person name="Arachchi H.M."/>
            <person name="Berlin A.M."/>
            <person name="Chapman S.B."/>
            <person name="Gainer-Dewar J."/>
            <person name="Goldberg J."/>
            <person name="Griggs A."/>
            <person name="Gujja S."/>
            <person name="Hansen M."/>
            <person name="Howarth C."/>
            <person name="Imamovic A."/>
            <person name="Ireland A."/>
            <person name="Larimer J."/>
            <person name="McCowan C."/>
            <person name="Murphy C."/>
            <person name="Pearson M."/>
            <person name="Poon T.W."/>
            <person name="Priest M."/>
            <person name="Roberts A."/>
            <person name="Saif S."/>
            <person name="Shea T."/>
            <person name="Sisk P."/>
            <person name="Sykes S."/>
            <person name="Wortman J."/>
            <person name="Nusbaum C."/>
            <person name="Birren B."/>
        </authorList>
    </citation>
    <scope>NUCLEOTIDE SEQUENCE [LARGE SCALE GENOMIC DNA]</scope>
    <source>
        <strain evidence="2 3">P10297</strain>
    </source>
</reference>
<sequence length="54" mass="6209">MNFEKLLILYVLPAVAESLRQRSQQVRRGKHGSGMMVTWVMVYQKTGSFQPVLV</sequence>
<accession>W2YA24</accession>
<evidence type="ECO:0000313" key="2">
    <source>
        <dbReference type="EMBL" id="ETP31064.1"/>
    </source>
</evidence>
<comment type="caution">
    <text evidence="2">The sequence shown here is derived from an EMBL/GenBank/DDBJ whole genome shotgun (WGS) entry which is preliminary data.</text>
</comment>
<organism evidence="2 3">
    <name type="scientific">Phytophthora nicotianae P10297</name>
    <dbReference type="NCBI Taxonomy" id="1317064"/>
    <lineage>
        <taxon>Eukaryota</taxon>
        <taxon>Sar</taxon>
        <taxon>Stramenopiles</taxon>
        <taxon>Oomycota</taxon>
        <taxon>Peronosporomycetes</taxon>
        <taxon>Peronosporales</taxon>
        <taxon>Peronosporaceae</taxon>
        <taxon>Phytophthora</taxon>
    </lineage>
</organism>
<dbReference type="AlphaFoldDB" id="W2YA24"/>
<dbReference type="Proteomes" id="UP000018948">
    <property type="component" value="Unassembled WGS sequence"/>
</dbReference>
<evidence type="ECO:0000256" key="1">
    <source>
        <dbReference type="SAM" id="SignalP"/>
    </source>
</evidence>
<keyword evidence="1" id="KW-0732">Signal</keyword>
<proteinExistence type="predicted"/>
<name>W2YA24_PHYNI</name>
<feature type="signal peptide" evidence="1">
    <location>
        <begin position="1"/>
        <end position="18"/>
    </location>
</feature>
<dbReference type="EMBL" id="ANIY01004186">
    <property type="protein sequence ID" value="ETP31064.1"/>
    <property type="molecule type" value="Genomic_DNA"/>
</dbReference>
<evidence type="ECO:0000313" key="3">
    <source>
        <dbReference type="Proteomes" id="UP000018948"/>
    </source>
</evidence>